<name>A0AC58IVS8_DANRE</name>
<dbReference type="Proteomes" id="UP000000437">
    <property type="component" value="Chromosome 3"/>
</dbReference>
<reference evidence="2" key="1">
    <citation type="submission" date="2025-08" db="UniProtKB">
        <authorList>
            <consortium name="RefSeq"/>
        </authorList>
    </citation>
    <scope>IDENTIFICATION</scope>
    <source>
        <strain evidence="2">Tuebingen</strain>
        <tissue evidence="2">Fibroblasts and whole tissue</tissue>
    </source>
</reference>
<accession>A0AC58IVS8</accession>
<evidence type="ECO:0000313" key="2">
    <source>
        <dbReference type="RefSeq" id="XP_073798337.1"/>
    </source>
</evidence>
<keyword evidence="1" id="KW-1185">Reference proteome</keyword>
<gene>
    <name evidence="2" type="primary">si:ch211-157c3.4</name>
    <name evidence="2" type="synonym">fb12c06</name>
    <name evidence="2" type="synonym">fb52f02</name>
    <name evidence="2" type="synonym">wu:fb12c06</name>
    <name evidence="2" type="synonym">wu:fb52f02</name>
</gene>
<organism evidence="1 2">
    <name type="scientific">Danio rerio</name>
    <name type="common">Zebrafish</name>
    <name type="synonym">Brachydanio rerio</name>
    <dbReference type="NCBI Taxonomy" id="7955"/>
    <lineage>
        <taxon>Eukaryota</taxon>
        <taxon>Metazoa</taxon>
        <taxon>Chordata</taxon>
        <taxon>Craniata</taxon>
        <taxon>Vertebrata</taxon>
        <taxon>Euteleostomi</taxon>
        <taxon>Actinopterygii</taxon>
        <taxon>Neopterygii</taxon>
        <taxon>Teleostei</taxon>
        <taxon>Ostariophysi</taxon>
        <taxon>Cypriniformes</taxon>
        <taxon>Danionidae</taxon>
        <taxon>Danioninae</taxon>
        <taxon>Danio</taxon>
    </lineage>
</organism>
<proteinExistence type="predicted"/>
<protein>
    <submittedName>
        <fullName evidence="2">LITAF domain-containing protein isoform X1</fullName>
    </submittedName>
</protein>
<sequence length="149" mass="16651">MSADGTGTPPPYTIPVEDGKGSNVKVYHVHTPFTPQSSTYGASHAQVASSRPVQSQSTEARNKYVSYESYELGRKPAMATCTSCQQQVLTNVTYKVGVYAWLMCILIFFCGFVLGCCLIPFFMKFFKDAYHSCPRCNKILHVEKKRCCH</sequence>
<evidence type="ECO:0000313" key="1">
    <source>
        <dbReference type="Proteomes" id="UP000000437"/>
    </source>
</evidence>
<dbReference type="RefSeq" id="XP_073798337.1">
    <property type="nucleotide sequence ID" value="XM_073942236.1"/>
</dbReference>